<dbReference type="RefSeq" id="WP_054804283.1">
    <property type="nucleotide sequence ID" value="NZ_CP019445.1"/>
</dbReference>
<proteinExistence type="predicted"/>
<evidence type="ECO:0000313" key="5">
    <source>
        <dbReference type="EMBL" id="APZ05406.1"/>
    </source>
</evidence>
<feature type="region of interest" description="Disordered" evidence="1">
    <location>
        <begin position="270"/>
        <end position="313"/>
    </location>
</feature>
<gene>
    <name evidence="5" type="ORF">BWI95_10220</name>
</gene>
<evidence type="ECO:0000259" key="4">
    <source>
        <dbReference type="Pfam" id="PF04536"/>
    </source>
</evidence>
<name>A0A807LFL3_9ENTR</name>
<evidence type="ECO:0000256" key="2">
    <source>
        <dbReference type="SAM" id="Phobius"/>
    </source>
</evidence>
<dbReference type="AlphaFoldDB" id="A0A807LFL3"/>
<keyword evidence="3" id="KW-0732">Signal</keyword>
<feature type="signal peptide" evidence="3">
    <location>
        <begin position="1"/>
        <end position="20"/>
    </location>
</feature>
<feature type="transmembrane region" description="Helical" evidence="2">
    <location>
        <begin position="230"/>
        <end position="252"/>
    </location>
</feature>
<feature type="compositionally biased region" description="Low complexity" evidence="1">
    <location>
        <begin position="288"/>
        <end position="298"/>
    </location>
</feature>
<feature type="domain" description="TPM" evidence="4">
    <location>
        <begin position="30"/>
        <end position="153"/>
    </location>
</feature>
<keyword evidence="2" id="KW-0472">Membrane</keyword>
<feature type="compositionally biased region" description="Gly residues" evidence="1">
    <location>
        <begin position="299"/>
        <end position="313"/>
    </location>
</feature>
<evidence type="ECO:0000256" key="1">
    <source>
        <dbReference type="SAM" id="MobiDB-lite"/>
    </source>
</evidence>
<sequence>MARVVTLLLLFVSMTFQAHALPVPSMRGFVNDPHAMFATEDKLSLISEVAEINRRTGAQVAVLVLPSLEGENLETFATQTFNEWRLGNAQRNDGVLILVAWQDRRVRVEVGRGLETTISDALASQVIKEQMLPYFREGDLLSGLQHGLKGIDALLSGQPLPSPASASWAWVRGKLVNFSYWQGLPFLAVGLFLLILKRKKRTVRVLFFGSLLLTPALAITSEFVSWVMPFVWLSFSIPFISIFSGLFFLWLYPQRLLAEGGGTMRDDSATWTSTSTSHLHHHSGGDSGSHSSSDSSSSGDGGSSDGGGSSDSW</sequence>
<dbReference type="InterPro" id="IPR007621">
    <property type="entry name" value="TPM_dom"/>
</dbReference>
<dbReference type="Gene3D" id="3.10.310.50">
    <property type="match status" value="1"/>
</dbReference>
<feature type="transmembrane region" description="Helical" evidence="2">
    <location>
        <begin position="178"/>
        <end position="196"/>
    </location>
</feature>
<keyword evidence="2" id="KW-0812">Transmembrane</keyword>
<dbReference type="PANTHER" id="PTHR30373:SF2">
    <property type="entry name" value="UPF0603 PROTEIN YGCG"/>
    <property type="match status" value="1"/>
</dbReference>
<protein>
    <recommendedName>
        <fullName evidence="4">TPM domain-containing protein</fullName>
    </recommendedName>
</protein>
<dbReference type="PANTHER" id="PTHR30373">
    <property type="entry name" value="UPF0603 PROTEIN YGCG"/>
    <property type="match status" value="1"/>
</dbReference>
<keyword evidence="2" id="KW-1133">Transmembrane helix</keyword>
<feature type="chain" id="PRO_5032632029" description="TPM domain-containing protein" evidence="3">
    <location>
        <begin position="21"/>
        <end position="313"/>
    </location>
</feature>
<dbReference type="Proteomes" id="UP000187148">
    <property type="component" value="Chromosome"/>
</dbReference>
<keyword evidence="6" id="KW-1185">Reference proteome</keyword>
<dbReference type="KEGG" id="kco:BWI95_10220"/>
<dbReference type="EMBL" id="CP019445">
    <property type="protein sequence ID" value="APZ05406.1"/>
    <property type="molecule type" value="Genomic_DNA"/>
</dbReference>
<reference evidence="5 6" key="1">
    <citation type="submission" date="2017-01" db="EMBL/GenBank/DDBJ databases">
        <authorList>
            <person name="Cao J.-M."/>
        </authorList>
    </citation>
    <scope>NUCLEOTIDE SEQUENCE [LARGE SCALE GENOMIC DNA]</scope>
    <source>
        <strain evidence="5 6">888-76</strain>
    </source>
</reference>
<accession>A0A807LFL3</accession>
<dbReference type="Pfam" id="PF04536">
    <property type="entry name" value="TPM_phosphatase"/>
    <property type="match status" value="1"/>
</dbReference>
<evidence type="ECO:0000256" key="3">
    <source>
        <dbReference type="SAM" id="SignalP"/>
    </source>
</evidence>
<organism evidence="5 6">
    <name type="scientific">Kosakonia cowanii JCM 10956 = DSM 18146</name>
    <dbReference type="NCBI Taxonomy" id="1300165"/>
    <lineage>
        <taxon>Bacteria</taxon>
        <taxon>Pseudomonadati</taxon>
        <taxon>Pseudomonadota</taxon>
        <taxon>Gammaproteobacteria</taxon>
        <taxon>Enterobacterales</taxon>
        <taxon>Enterobacteriaceae</taxon>
        <taxon>Kosakonia</taxon>
    </lineage>
</organism>
<feature type="transmembrane region" description="Helical" evidence="2">
    <location>
        <begin position="203"/>
        <end position="224"/>
    </location>
</feature>
<evidence type="ECO:0000313" key="6">
    <source>
        <dbReference type="Proteomes" id="UP000187148"/>
    </source>
</evidence>